<gene>
    <name evidence="2" type="ORF">J8TS2_25170</name>
</gene>
<keyword evidence="3" id="KW-1185">Reference proteome</keyword>
<feature type="transmembrane region" description="Helical" evidence="1">
    <location>
        <begin position="459"/>
        <end position="477"/>
    </location>
</feature>
<reference evidence="2 3" key="1">
    <citation type="submission" date="2021-03" db="EMBL/GenBank/DDBJ databases">
        <title>Antimicrobial resistance genes in bacteria isolated from Japanese honey, and their potential for conferring macrolide and lincosamide resistance in the American foulbrood pathogen Paenibacillus larvae.</title>
        <authorList>
            <person name="Okamoto M."/>
            <person name="Kumagai M."/>
            <person name="Kanamori H."/>
            <person name="Takamatsu D."/>
        </authorList>
    </citation>
    <scope>NUCLEOTIDE SEQUENCE [LARGE SCALE GENOMIC DNA]</scope>
    <source>
        <strain evidence="2 3">J8TS2</strain>
    </source>
</reference>
<keyword evidence="1" id="KW-0472">Membrane</keyword>
<sequence>MKVELKLRNILRQLKSADPKKRYEALDDLYQYKQQDDLQVQIEVLLDCIKAATAKFPKRVDHWDNPSYYLIDFVCDFRMPQIMESLMENFERLDLLAKERAIEFLLSTEDQKAFYFLEEKMVQLIQSDKLFRSIRELRAYPVLARNILNKTFDKIHTEPYKFMYYSLISSINESGLDPGYKEEKLLPILLEDYQTVLEDYLKYDSDYSTKFVYMAWKDSYLLIRNRLRLFINLMMYYFSPEVEKELRRALHFKDPIIRTDALIICLSKSLPYEQGILVETANHIESAELLYWKLLERNLQHLYPIQEEVQPHLAKTRFFNTMVGDPDEEGNFQYPEEIQIVDQLDAENVQRRLVRYYFIRFQMNNIDYVGWAGGYSLESEDPQGAIWDETYTDFVEFDSLSIEEHKQAFLDGKKKLMNVLDQHVFYESSPKLSTGAWFAIAVIVPFAIRFSYYLFNFPILNILIVIGLACSFSFIQVQRNKKRKVLIIGDQLVVKRGAKQNSIGLRNIEKVEYNQKHVLIYNKHHELTLKFPLSWVQYDLFQQQMHKNVAHYEDKPFIQS</sequence>
<protein>
    <submittedName>
        <fullName evidence="2">Uncharacterized protein</fullName>
    </submittedName>
</protein>
<dbReference type="RefSeq" id="WP_212966486.1">
    <property type="nucleotide sequence ID" value="NZ_BORB01000020.1"/>
</dbReference>
<keyword evidence="1" id="KW-0812">Transmembrane</keyword>
<dbReference type="EMBL" id="BORB01000020">
    <property type="protein sequence ID" value="GIN58198.1"/>
    <property type="molecule type" value="Genomic_DNA"/>
</dbReference>
<proteinExistence type="predicted"/>
<name>A0ABQ4KLD8_9BACI</name>
<dbReference type="Proteomes" id="UP000679950">
    <property type="component" value="Unassembled WGS sequence"/>
</dbReference>
<evidence type="ECO:0000313" key="3">
    <source>
        <dbReference type="Proteomes" id="UP000679950"/>
    </source>
</evidence>
<accession>A0ABQ4KLD8</accession>
<evidence type="ECO:0000256" key="1">
    <source>
        <dbReference type="SAM" id="Phobius"/>
    </source>
</evidence>
<organism evidence="2 3">
    <name type="scientific">Lederbergia ruris</name>
    <dbReference type="NCBI Taxonomy" id="217495"/>
    <lineage>
        <taxon>Bacteria</taxon>
        <taxon>Bacillati</taxon>
        <taxon>Bacillota</taxon>
        <taxon>Bacilli</taxon>
        <taxon>Bacillales</taxon>
        <taxon>Bacillaceae</taxon>
        <taxon>Lederbergia</taxon>
    </lineage>
</organism>
<evidence type="ECO:0000313" key="2">
    <source>
        <dbReference type="EMBL" id="GIN58198.1"/>
    </source>
</evidence>
<comment type="caution">
    <text evidence="2">The sequence shown here is derived from an EMBL/GenBank/DDBJ whole genome shotgun (WGS) entry which is preliminary data.</text>
</comment>
<keyword evidence="1" id="KW-1133">Transmembrane helix</keyword>